<protein>
    <submittedName>
        <fullName evidence="2">Uncharacterized protein</fullName>
    </submittedName>
</protein>
<sequence length="218" mass="26076">MRFIYILLMLFSTLCANAQLISAVRDCKGQRELGELEGTYIYHKAFQNVTLDDDAYIQCWRTNALTPKGQTDSLTISSLKTYCFTEKIDGKEMGCKCVFHDRIVLKGLKIFYQRYKKDNKINKEPKYFIMGTYERWSGDFDLNKSSWFYDKKEYSNFDTTKIGKRFRRKFEPRESELEVTKDFFDWLHQLSDEWKITEIESEKIEDHDSSGFDPFWLY</sequence>
<evidence type="ECO:0000256" key="1">
    <source>
        <dbReference type="SAM" id="SignalP"/>
    </source>
</evidence>
<reference evidence="3" key="1">
    <citation type="submission" date="2019-09" db="EMBL/GenBank/DDBJ databases">
        <title>Distinct polysaccharide growth profiles of human intestinal Prevotella copri isolates.</title>
        <authorList>
            <person name="Fehlner-Peach H."/>
            <person name="Magnabosco C."/>
            <person name="Raghavan V."/>
            <person name="Scher J.U."/>
            <person name="Tett A."/>
            <person name="Cox L.M."/>
            <person name="Gottsegen C."/>
            <person name="Watters A."/>
            <person name="Wiltshire- Gordon J.D."/>
            <person name="Segata N."/>
            <person name="Bonneau R."/>
            <person name="Littman D.R."/>
        </authorList>
    </citation>
    <scope>NUCLEOTIDE SEQUENCE [LARGE SCALE GENOMIC DNA]</scope>
    <source>
        <strain evidence="3">iA624</strain>
    </source>
</reference>
<proteinExistence type="predicted"/>
<keyword evidence="1" id="KW-0732">Signal</keyword>
<dbReference type="EMBL" id="VZBP01000096">
    <property type="protein sequence ID" value="MQO09640.1"/>
    <property type="molecule type" value="Genomic_DNA"/>
</dbReference>
<organism evidence="2 3">
    <name type="scientific">Segatella copri</name>
    <dbReference type="NCBI Taxonomy" id="165179"/>
    <lineage>
        <taxon>Bacteria</taxon>
        <taxon>Pseudomonadati</taxon>
        <taxon>Bacteroidota</taxon>
        <taxon>Bacteroidia</taxon>
        <taxon>Bacteroidales</taxon>
        <taxon>Prevotellaceae</taxon>
        <taxon>Segatella</taxon>
    </lineage>
</organism>
<gene>
    <name evidence="2" type="ORF">F7D57_07930</name>
</gene>
<dbReference type="Proteomes" id="UP000405805">
    <property type="component" value="Unassembled WGS sequence"/>
</dbReference>
<comment type="caution">
    <text evidence="2">The sequence shown here is derived from an EMBL/GenBank/DDBJ whole genome shotgun (WGS) entry which is preliminary data.</text>
</comment>
<evidence type="ECO:0000313" key="3">
    <source>
        <dbReference type="Proteomes" id="UP000405805"/>
    </source>
</evidence>
<dbReference type="RefSeq" id="WP_153097039.1">
    <property type="nucleotide sequence ID" value="NZ_JAHOEO010000068.1"/>
</dbReference>
<evidence type="ECO:0000313" key="2">
    <source>
        <dbReference type="EMBL" id="MQO09640.1"/>
    </source>
</evidence>
<accession>A0AA90VH63</accession>
<feature type="chain" id="PRO_5041645855" evidence="1">
    <location>
        <begin position="19"/>
        <end position="218"/>
    </location>
</feature>
<dbReference type="AlphaFoldDB" id="A0AA90VH63"/>
<name>A0AA90VH63_9BACT</name>
<feature type="signal peptide" evidence="1">
    <location>
        <begin position="1"/>
        <end position="18"/>
    </location>
</feature>